<protein>
    <submittedName>
        <fullName evidence="1">Uncharacterized protein</fullName>
    </submittedName>
</protein>
<proteinExistence type="predicted"/>
<dbReference type="Proteomes" id="UP000198873">
    <property type="component" value="Unassembled WGS sequence"/>
</dbReference>
<dbReference type="EMBL" id="FPAB01000001">
    <property type="protein sequence ID" value="SFS42254.1"/>
    <property type="molecule type" value="Genomic_DNA"/>
</dbReference>
<keyword evidence="2" id="KW-1185">Reference proteome</keyword>
<dbReference type="Pfam" id="PF19380">
    <property type="entry name" value="DUF5955"/>
    <property type="match status" value="1"/>
</dbReference>
<organism evidence="1 2">
    <name type="scientific">Streptomyces harbinensis</name>
    <dbReference type="NCBI Taxonomy" id="1176198"/>
    <lineage>
        <taxon>Bacteria</taxon>
        <taxon>Bacillati</taxon>
        <taxon>Actinomycetota</taxon>
        <taxon>Actinomycetes</taxon>
        <taxon>Kitasatosporales</taxon>
        <taxon>Streptomycetaceae</taxon>
        <taxon>Streptomyces</taxon>
    </lineage>
</organism>
<dbReference type="InterPro" id="IPR045999">
    <property type="entry name" value="DUF5955"/>
</dbReference>
<sequence>MAAGEAEAARVSASAVADEGDPRLTSLRTAVERLRGDLSGYQAWLADREVAERELTVLAEQLAGGVPEDALLSAALLRIAAAVGSVSALAPALGQLREAVELFGVPRHRVQPPVRHGAP</sequence>
<evidence type="ECO:0000313" key="1">
    <source>
        <dbReference type="EMBL" id="SFS42254.1"/>
    </source>
</evidence>
<dbReference type="STRING" id="1176198.SAMN05444716_101650"/>
<reference evidence="2" key="1">
    <citation type="submission" date="2016-10" db="EMBL/GenBank/DDBJ databases">
        <authorList>
            <person name="Varghese N."/>
            <person name="Submissions S."/>
        </authorList>
    </citation>
    <scope>NUCLEOTIDE SEQUENCE [LARGE SCALE GENOMIC DNA]</scope>
    <source>
        <strain evidence="2">CGMCC 4.7047</strain>
    </source>
</reference>
<name>A0A1I6PPY5_9ACTN</name>
<gene>
    <name evidence="1" type="ORF">SAMN05444716_101650</name>
</gene>
<dbReference type="AlphaFoldDB" id="A0A1I6PPY5"/>
<dbReference type="RefSeq" id="WP_019434176.1">
    <property type="nucleotide sequence ID" value="NZ_CP054938.1"/>
</dbReference>
<accession>A0A1I6PPY5</accession>
<evidence type="ECO:0000313" key="2">
    <source>
        <dbReference type="Proteomes" id="UP000198873"/>
    </source>
</evidence>